<protein>
    <recommendedName>
        <fullName evidence="9">DGCR14-like protein</fullName>
    </recommendedName>
</protein>
<dbReference type="OrthoDB" id="19679at2759"/>
<feature type="region of interest" description="Disordered" evidence="4">
    <location>
        <begin position="463"/>
        <end position="488"/>
    </location>
</feature>
<evidence type="ECO:0000313" key="8">
    <source>
        <dbReference type="Proteomes" id="UP000663877"/>
    </source>
</evidence>
<feature type="compositionally biased region" description="Polar residues" evidence="4">
    <location>
        <begin position="463"/>
        <end position="475"/>
    </location>
</feature>
<accession>A0A813T6K1</accession>
<dbReference type="EMBL" id="CAJNOI010000015">
    <property type="protein sequence ID" value="CAF0808231.1"/>
    <property type="molecule type" value="Genomic_DNA"/>
</dbReference>
<organism evidence="5 8">
    <name type="scientific">Adineta steineri</name>
    <dbReference type="NCBI Taxonomy" id="433720"/>
    <lineage>
        <taxon>Eukaryota</taxon>
        <taxon>Metazoa</taxon>
        <taxon>Spiralia</taxon>
        <taxon>Gnathifera</taxon>
        <taxon>Rotifera</taxon>
        <taxon>Eurotatoria</taxon>
        <taxon>Bdelloidea</taxon>
        <taxon>Adinetida</taxon>
        <taxon>Adinetidae</taxon>
        <taxon>Adineta</taxon>
    </lineage>
</organism>
<evidence type="ECO:0000256" key="3">
    <source>
        <dbReference type="ARBA" id="ARBA00023242"/>
    </source>
</evidence>
<comment type="subcellular location">
    <subcellularLocation>
        <location evidence="1">Nucleus</location>
    </subcellularLocation>
</comment>
<comment type="caution">
    <text evidence="5">The sequence shown here is derived from an EMBL/GenBank/DDBJ whole genome shotgun (WGS) entry which is preliminary data.</text>
</comment>
<feature type="compositionally biased region" description="Basic and acidic residues" evidence="4">
    <location>
        <begin position="123"/>
        <end position="146"/>
    </location>
</feature>
<dbReference type="Proteomes" id="UP000663877">
    <property type="component" value="Unassembled WGS sequence"/>
</dbReference>
<dbReference type="GO" id="GO:0071013">
    <property type="term" value="C:catalytic step 2 spliceosome"/>
    <property type="evidence" value="ECO:0007669"/>
    <property type="project" value="TreeGrafter"/>
</dbReference>
<evidence type="ECO:0000313" key="7">
    <source>
        <dbReference type="Proteomes" id="UP000663832"/>
    </source>
</evidence>
<evidence type="ECO:0008006" key="9">
    <source>
        <dbReference type="Google" id="ProtNLM"/>
    </source>
</evidence>
<name>A0A813T6K1_9BILA</name>
<feature type="region of interest" description="Disordered" evidence="4">
    <location>
        <begin position="1"/>
        <end position="45"/>
    </location>
</feature>
<evidence type="ECO:0000256" key="1">
    <source>
        <dbReference type="ARBA" id="ARBA00004123"/>
    </source>
</evidence>
<evidence type="ECO:0000313" key="5">
    <source>
        <dbReference type="EMBL" id="CAF0808231.1"/>
    </source>
</evidence>
<feature type="region of interest" description="Disordered" evidence="4">
    <location>
        <begin position="102"/>
        <end position="164"/>
    </location>
</feature>
<keyword evidence="7" id="KW-1185">Reference proteome</keyword>
<dbReference type="PANTHER" id="PTHR12940:SF0">
    <property type="entry name" value="SPLICING FACTOR ESS-2 HOMOLOG"/>
    <property type="match status" value="1"/>
</dbReference>
<feature type="region of interest" description="Disordered" evidence="4">
    <location>
        <begin position="307"/>
        <end position="326"/>
    </location>
</feature>
<comment type="similarity">
    <text evidence="2">Belongs to the ESS2 family.</text>
</comment>
<dbReference type="PANTHER" id="PTHR12940">
    <property type="entry name" value="ES-2 PROTEIN - RELATED"/>
    <property type="match status" value="1"/>
</dbReference>
<reference evidence="5" key="1">
    <citation type="submission" date="2021-02" db="EMBL/GenBank/DDBJ databases">
        <authorList>
            <person name="Nowell W R."/>
        </authorList>
    </citation>
    <scope>NUCLEOTIDE SEQUENCE</scope>
</reference>
<dbReference type="Proteomes" id="UP000663832">
    <property type="component" value="Unassembled WGS sequence"/>
</dbReference>
<sequence length="530" mass="59130">MIEDTSKAPALEASSTPTPHNSTKDVDVFRKPLPPAPPSSRHQKRKILEEEKFVQDLGHIIERDFFPDIKRLRAQQKYLTALEKNDVVALRDLYATYSIHRGPSPSPSMMGHRDTPSSSFETPVDRGRDTPKTTKDDGIEREELLSGRRHTNYDDDEDFDKQSVTSASTAASAARKKARDLRLDQYLSINTSEDNISFEQVMEETQKKERAKVHQAWLYGQQALTHSSSDDGPVHELPVPSIEEQAKTNNLDAIEFWPYTVKNAVMYFPEGAKLTAAEKIEQAKHVRTIHHNNTRLEVDPSTLKTELSSRIGTPARPNPTTRPHIDIDGREIKNLESPQVSGYGFVVTPSPMPGAHGDESPMMTWGQIEGTPFCLDAGNETPQTINSGPQFKIIETPFREQLALELVEKNAAQHRKKKLEAMKTINRNFSSTNNAKQTKELLVSNMSPAAQRLLTNRLGIQRTHSTNSQRQNALTPSPVVRGGLIGDRTPKTPLNIGNIGIIKHSPRTPSTLASTIVSSSLTDNLLNLKR</sequence>
<keyword evidence="3" id="KW-0539">Nucleus</keyword>
<dbReference type="Pfam" id="PF09751">
    <property type="entry name" value="Es2"/>
    <property type="match status" value="1"/>
</dbReference>
<evidence type="ECO:0000313" key="6">
    <source>
        <dbReference type="EMBL" id="CAF0927985.1"/>
    </source>
</evidence>
<dbReference type="InterPro" id="IPR019148">
    <property type="entry name" value="Nuclear_protein_DGCR14_ESS-2"/>
</dbReference>
<dbReference type="AlphaFoldDB" id="A0A813T6K1"/>
<gene>
    <name evidence="5" type="ORF">BJG266_LOCUS5584</name>
    <name evidence="6" type="ORF">QVE165_LOCUS10931</name>
</gene>
<evidence type="ECO:0000256" key="2">
    <source>
        <dbReference type="ARBA" id="ARBA00009072"/>
    </source>
</evidence>
<proteinExistence type="inferred from homology"/>
<evidence type="ECO:0000256" key="4">
    <source>
        <dbReference type="SAM" id="MobiDB-lite"/>
    </source>
</evidence>
<dbReference type="EMBL" id="CAJNOM010000052">
    <property type="protein sequence ID" value="CAF0927985.1"/>
    <property type="molecule type" value="Genomic_DNA"/>
</dbReference>